<proteinExistence type="predicted"/>
<dbReference type="OrthoDB" id="3508922at2759"/>
<dbReference type="AlphaFoldDB" id="A0A9P8Y028"/>
<comment type="caution">
    <text evidence="1">The sequence shown here is derived from an EMBL/GenBank/DDBJ whole genome shotgun (WGS) entry which is preliminary data.</text>
</comment>
<evidence type="ECO:0000313" key="1">
    <source>
        <dbReference type="EMBL" id="KAH7026031.1"/>
    </source>
</evidence>
<protein>
    <submittedName>
        <fullName evidence="1">Uncharacterized protein</fullName>
    </submittedName>
</protein>
<evidence type="ECO:0000313" key="2">
    <source>
        <dbReference type="Proteomes" id="UP000756346"/>
    </source>
</evidence>
<accession>A0A9P8Y028</accession>
<reference evidence="1" key="1">
    <citation type="journal article" date="2021" name="Nat. Commun.">
        <title>Genetic determinants of endophytism in the Arabidopsis root mycobiome.</title>
        <authorList>
            <person name="Mesny F."/>
            <person name="Miyauchi S."/>
            <person name="Thiergart T."/>
            <person name="Pickel B."/>
            <person name="Atanasova L."/>
            <person name="Karlsson M."/>
            <person name="Huettel B."/>
            <person name="Barry K.W."/>
            <person name="Haridas S."/>
            <person name="Chen C."/>
            <person name="Bauer D."/>
            <person name="Andreopoulos W."/>
            <person name="Pangilinan J."/>
            <person name="LaButti K."/>
            <person name="Riley R."/>
            <person name="Lipzen A."/>
            <person name="Clum A."/>
            <person name="Drula E."/>
            <person name="Henrissat B."/>
            <person name="Kohler A."/>
            <person name="Grigoriev I.V."/>
            <person name="Martin F.M."/>
            <person name="Hacquard S."/>
        </authorList>
    </citation>
    <scope>NUCLEOTIDE SEQUENCE</scope>
    <source>
        <strain evidence="1">MPI-CAGE-CH-0230</strain>
    </source>
</reference>
<dbReference type="GeneID" id="70188725"/>
<organism evidence="1 2">
    <name type="scientific">Microdochium trichocladiopsis</name>
    <dbReference type="NCBI Taxonomy" id="1682393"/>
    <lineage>
        <taxon>Eukaryota</taxon>
        <taxon>Fungi</taxon>
        <taxon>Dikarya</taxon>
        <taxon>Ascomycota</taxon>
        <taxon>Pezizomycotina</taxon>
        <taxon>Sordariomycetes</taxon>
        <taxon>Xylariomycetidae</taxon>
        <taxon>Xylariales</taxon>
        <taxon>Microdochiaceae</taxon>
        <taxon>Microdochium</taxon>
    </lineage>
</organism>
<name>A0A9P8Y028_9PEZI</name>
<gene>
    <name evidence="1" type="ORF">B0I36DRAFT_365657</name>
</gene>
<dbReference type="RefSeq" id="XP_046009248.1">
    <property type="nucleotide sequence ID" value="XM_046159179.1"/>
</dbReference>
<keyword evidence="2" id="KW-1185">Reference proteome</keyword>
<dbReference type="Proteomes" id="UP000756346">
    <property type="component" value="Unassembled WGS sequence"/>
</dbReference>
<sequence>MFRLATETIEYPWEVSGWNGYCSGFQQCSYKFTFTAEGNETASPQLPFVKASCQGSGPGPAFAQCDILETDDTPTAVSAKLLPSPPSSNQTLNGTLQPAEIQISVQHIDFNNDNIQWNYTGTARTVYNGEDAAAALSFSLKPTEIWGIA</sequence>
<dbReference type="EMBL" id="JAGTJQ010000008">
    <property type="protein sequence ID" value="KAH7026031.1"/>
    <property type="molecule type" value="Genomic_DNA"/>
</dbReference>